<proteinExistence type="predicted"/>
<dbReference type="AlphaFoldDB" id="A0A1I2NKI4"/>
<keyword evidence="2" id="KW-0732">Signal</keyword>
<dbReference type="EMBL" id="FONR01000015">
    <property type="protein sequence ID" value="SFG04505.1"/>
    <property type="molecule type" value="Genomic_DNA"/>
</dbReference>
<evidence type="ECO:0000256" key="1">
    <source>
        <dbReference type="SAM" id="MobiDB-lite"/>
    </source>
</evidence>
<feature type="chain" id="PRO_5039529358" evidence="2">
    <location>
        <begin position="23"/>
        <end position="48"/>
    </location>
</feature>
<feature type="region of interest" description="Disordered" evidence="1">
    <location>
        <begin position="28"/>
        <end position="48"/>
    </location>
</feature>
<name>A0A1I2NKI4_9ACTN</name>
<evidence type="ECO:0000313" key="3">
    <source>
        <dbReference type="EMBL" id="SFG04505.1"/>
    </source>
</evidence>
<feature type="signal peptide" evidence="2">
    <location>
        <begin position="1"/>
        <end position="22"/>
    </location>
</feature>
<accession>A0A1I2NKI4</accession>
<reference evidence="3 4" key="1">
    <citation type="submission" date="2016-10" db="EMBL/GenBank/DDBJ databases">
        <authorList>
            <person name="de Groot N.N."/>
        </authorList>
    </citation>
    <scope>NUCLEOTIDE SEQUENCE [LARGE SCALE GENOMIC DNA]</scope>
    <source>
        <strain evidence="3 4">OK461</strain>
    </source>
</reference>
<evidence type="ECO:0000256" key="2">
    <source>
        <dbReference type="SAM" id="SignalP"/>
    </source>
</evidence>
<protein>
    <submittedName>
        <fullName evidence="3">Uncharacterized protein</fullName>
    </submittedName>
</protein>
<sequence length="48" mass="5412">MRRRTVAASLATAALALTAAPAARRLGLGRFRRQGRRPQQLDPDRRER</sequence>
<organism evidence="3 4">
    <name type="scientific">Streptomyces mirabilis</name>
    <dbReference type="NCBI Taxonomy" id="68239"/>
    <lineage>
        <taxon>Bacteria</taxon>
        <taxon>Bacillati</taxon>
        <taxon>Actinomycetota</taxon>
        <taxon>Actinomycetes</taxon>
        <taxon>Kitasatosporales</taxon>
        <taxon>Streptomycetaceae</taxon>
        <taxon>Streptomyces</taxon>
    </lineage>
</organism>
<gene>
    <name evidence="3" type="ORF">SAMN02787118_11538</name>
</gene>
<dbReference type="Proteomes" id="UP000181942">
    <property type="component" value="Unassembled WGS sequence"/>
</dbReference>
<evidence type="ECO:0000313" key="4">
    <source>
        <dbReference type="Proteomes" id="UP000181942"/>
    </source>
</evidence>